<evidence type="ECO:0000313" key="2">
    <source>
        <dbReference type="EMBL" id="CAI2375167.1"/>
    </source>
</evidence>
<keyword evidence="3" id="KW-1185">Reference proteome</keyword>
<dbReference type="AlphaFoldDB" id="A0AAD1XM38"/>
<feature type="transmembrane region" description="Helical" evidence="1">
    <location>
        <begin position="29"/>
        <end position="47"/>
    </location>
</feature>
<dbReference type="Proteomes" id="UP001295684">
    <property type="component" value="Unassembled WGS sequence"/>
</dbReference>
<gene>
    <name evidence="2" type="ORF">ECRASSUSDP1_LOCUS16527</name>
</gene>
<organism evidence="2 3">
    <name type="scientific">Euplotes crassus</name>
    <dbReference type="NCBI Taxonomy" id="5936"/>
    <lineage>
        <taxon>Eukaryota</taxon>
        <taxon>Sar</taxon>
        <taxon>Alveolata</taxon>
        <taxon>Ciliophora</taxon>
        <taxon>Intramacronucleata</taxon>
        <taxon>Spirotrichea</taxon>
        <taxon>Hypotrichia</taxon>
        <taxon>Euplotida</taxon>
        <taxon>Euplotidae</taxon>
        <taxon>Moneuplotes</taxon>
    </lineage>
</organism>
<sequence length="50" mass="5879">MFLVVATKISSCHLFKLFLVLPSSSYNSSGLNIFSFPYIIFLFRYFLLRH</sequence>
<evidence type="ECO:0000256" key="1">
    <source>
        <dbReference type="SAM" id="Phobius"/>
    </source>
</evidence>
<keyword evidence="1" id="KW-0812">Transmembrane</keyword>
<reference evidence="2" key="1">
    <citation type="submission" date="2023-07" db="EMBL/GenBank/DDBJ databases">
        <authorList>
            <consortium name="AG Swart"/>
            <person name="Singh M."/>
            <person name="Singh A."/>
            <person name="Seah K."/>
            <person name="Emmerich C."/>
        </authorList>
    </citation>
    <scope>NUCLEOTIDE SEQUENCE</scope>
    <source>
        <strain evidence="2">DP1</strain>
    </source>
</reference>
<name>A0AAD1XM38_EUPCR</name>
<accession>A0AAD1XM38</accession>
<keyword evidence="1" id="KW-1133">Transmembrane helix</keyword>
<keyword evidence="1" id="KW-0472">Membrane</keyword>
<dbReference type="EMBL" id="CAMPGE010016623">
    <property type="protein sequence ID" value="CAI2375167.1"/>
    <property type="molecule type" value="Genomic_DNA"/>
</dbReference>
<comment type="caution">
    <text evidence="2">The sequence shown here is derived from an EMBL/GenBank/DDBJ whole genome shotgun (WGS) entry which is preliminary data.</text>
</comment>
<evidence type="ECO:0000313" key="3">
    <source>
        <dbReference type="Proteomes" id="UP001295684"/>
    </source>
</evidence>
<protein>
    <submittedName>
        <fullName evidence="2">Uncharacterized protein</fullName>
    </submittedName>
</protein>
<proteinExistence type="predicted"/>